<evidence type="ECO:0008006" key="4">
    <source>
        <dbReference type="Google" id="ProtNLM"/>
    </source>
</evidence>
<evidence type="ECO:0000313" key="2">
    <source>
        <dbReference type="EMBL" id="KNC79030.1"/>
    </source>
</evidence>
<keyword evidence="1" id="KW-0732">Signal</keyword>
<organism evidence="2 3">
    <name type="scientific">Sphaeroforma arctica JP610</name>
    <dbReference type="NCBI Taxonomy" id="667725"/>
    <lineage>
        <taxon>Eukaryota</taxon>
        <taxon>Ichthyosporea</taxon>
        <taxon>Ichthyophonida</taxon>
        <taxon>Sphaeroforma</taxon>
    </lineage>
</organism>
<evidence type="ECO:0000313" key="3">
    <source>
        <dbReference type="Proteomes" id="UP000054560"/>
    </source>
</evidence>
<gene>
    <name evidence="2" type="ORF">SARC_08571</name>
</gene>
<proteinExistence type="predicted"/>
<dbReference type="GeneID" id="25909075"/>
<name>A0A0L0FQH0_9EUKA</name>
<feature type="signal peptide" evidence="1">
    <location>
        <begin position="1"/>
        <end position="23"/>
    </location>
</feature>
<sequence>MTMRRTIIAMLLAVSSFAVFANAMYIPGAQHSKSVPRPVRHISNIYDTVDTDTHKTFGDSVGKAMMGVTRQSDFNQMNTIVQRKGASSAAKSVNDNRRRDIKRTTMKHVSHESKPLTAQMAEIKRNFEMRLGDHFSEQSHSEYI</sequence>
<evidence type="ECO:0000256" key="1">
    <source>
        <dbReference type="SAM" id="SignalP"/>
    </source>
</evidence>
<keyword evidence="3" id="KW-1185">Reference proteome</keyword>
<dbReference type="EMBL" id="KQ242379">
    <property type="protein sequence ID" value="KNC79030.1"/>
    <property type="molecule type" value="Genomic_DNA"/>
</dbReference>
<dbReference type="AlphaFoldDB" id="A0A0L0FQH0"/>
<protein>
    <recommendedName>
        <fullName evidence="4">RxLR effector protein</fullName>
    </recommendedName>
</protein>
<dbReference type="Proteomes" id="UP000054560">
    <property type="component" value="Unassembled WGS sequence"/>
</dbReference>
<feature type="chain" id="PRO_5005538910" description="RxLR effector protein" evidence="1">
    <location>
        <begin position="24"/>
        <end position="144"/>
    </location>
</feature>
<reference evidence="2 3" key="1">
    <citation type="submission" date="2011-02" db="EMBL/GenBank/DDBJ databases">
        <title>The Genome Sequence of Sphaeroforma arctica JP610.</title>
        <authorList>
            <consortium name="The Broad Institute Genome Sequencing Platform"/>
            <person name="Russ C."/>
            <person name="Cuomo C."/>
            <person name="Young S.K."/>
            <person name="Zeng Q."/>
            <person name="Gargeya S."/>
            <person name="Alvarado L."/>
            <person name="Berlin A."/>
            <person name="Chapman S.B."/>
            <person name="Chen Z."/>
            <person name="Freedman E."/>
            <person name="Gellesch M."/>
            <person name="Goldberg J."/>
            <person name="Griggs A."/>
            <person name="Gujja S."/>
            <person name="Heilman E."/>
            <person name="Heiman D."/>
            <person name="Howarth C."/>
            <person name="Mehta T."/>
            <person name="Neiman D."/>
            <person name="Pearson M."/>
            <person name="Roberts A."/>
            <person name="Saif S."/>
            <person name="Shea T."/>
            <person name="Shenoy N."/>
            <person name="Sisk P."/>
            <person name="Stolte C."/>
            <person name="Sykes S."/>
            <person name="White J."/>
            <person name="Yandava C."/>
            <person name="Burger G."/>
            <person name="Gray M.W."/>
            <person name="Holland P.W.H."/>
            <person name="King N."/>
            <person name="Lang F.B.F."/>
            <person name="Roger A.J."/>
            <person name="Ruiz-Trillo I."/>
            <person name="Haas B."/>
            <person name="Nusbaum C."/>
            <person name="Birren B."/>
        </authorList>
    </citation>
    <scope>NUCLEOTIDE SEQUENCE [LARGE SCALE GENOMIC DNA]</scope>
    <source>
        <strain evidence="2 3">JP610</strain>
    </source>
</reference>
<dbReference type="RefSeq" id="XP_014152932.1">
    <property type="nucleotide sequence ID" value="XM_014297457.1"/>
</dbReference>
<accession>A0A0L0FQH0</accession>